<evidence type="ECO:0000313" key="5">
    <source>
        <dbReference type="Proteomes" id="UP000694548"/>
    </source>
</evidence>
<feature type="region of interest" description="Disordered" evidence="1">
    <location>
        <begin position="80"/>
        <end position="99"/>
    </location>
</feature>
<name>A0A8C6Q5X2_NOTFU</name>
<evidence type="ECO:0000313" key="4">
    <source>
        <dbReference type="Ensembl" id="ENSNFUP00015052350.1"/>
    </source>
</evidence>
<protein>
    <submittedName>
        <fullName evidence="3 4">C2 calcium-dependent domain-containing protein 4C-like</fullName>
    </submittedName>
</protein>
<dbReference type="Gene3D" id="2.60.40.150">
    <property type="entry name" value="C2 domain"/>
    <property type="match status" value="1"/>
</dbReference>
<feature type="region of interest" description="Disordered" evidence="1">
    <location>
        <begin position="142"/>
        <end position="166"/>
    </location>
</feature>
<dbReference type="AlphaFoldDB" id="A0A8C6Q5X2"/>
<dbReference type="SMART" id="SM00239">
    <property type="entry name" value="C2"/>
    <property type="match status" value="1"/>
</dbReference>
<reference evidence="4" key="1">
    <citation type="submission" date="2014-08" db="EMBL/GenBank/DDBJ databases">
        <authorList>
            <person name="Senf B."/>
            <person name="Petzold A."/>
            <person name="Downie B.R."/>
            <person name="Koch P."/>
            <person name="Platzer M."/>
        </authorList>
    </citation>
    <scope>NUCLEOTIDE SEQUENCE [LARGE SCALE GENOMIC DNA]</scope>
    <source>
        <strain evidence="4">GRZ</strain>
    </source>
</reference>
<dbReference type="InterPro" id="IPR043549">
    <property type="entry name" value="C2C4C/C2C4D"/>
</dbReference>
<reference evidence="3" key="2">
    <citation type="submission" date="2020-03" db="EMBL/GenBank/DDBJ databases">
        <title>Intra-Species Differences in Population Size shape Life History and Genome Evolution.</title>
        <authorList>
            <person name="Willemsen D."/>
            <person name="Cui R."/>
            <person name="Valenzano D.R."/>
        </authorList>
    </citation>
    <scope>NUCLEOTIDE SEQUENCE</scope>
    <source>
        <strain evidence="3">GRZ</strain>
        <tissue evidence="3">Whole</tissue>
    </source>
</reference>
<dbReference type="PANTHER" id="PTHR46291">
    <property type="entry name" value="C2 DOMAIN-CONTAINING PROTEIN"/>
    <property type="match status" value="1"/>
</dbReference>
<dbReference type="SUPFAM" id="SSF49562">
    <property type="entry name" value="C2 domain (Calcium/lipid-binding domain, CaLB)"/>
    <property type="match status" value="1"/>
</dbReference>
<dbReference type="Proteomes" id="UP000822369">
    <property type="component" value="Chromosome 19"/>
</dbReference>
<accession>A0A8C6Q5X2</accession>
<gene>
    <name evidence="4" type="primary">LOC107393835</name>
    <name evidence="3" type="ORF">G4P62_016844</name>
</gene>
<dbReference type="Ensembl" id="ENSNFUT00015054586.1">
    <property type="protein sequence ID" value="ENSNFUP00015052350.1"/>
    <property type="gene ID" value="ENSNFUG00015024434.1"/>
</dbReference>
<evidence type="ECO:0000256" key="1">
    <source>
        <dbReference type="SAM" id="MobiDB-lite"/>
    </source>
</evidence>
<dbReference type="GeneID" id="107393835"/>
<dbReference type="GeneTree" id="ENSGT00940000162206"/>
<dbReference type="RefSeq" id="XP_015827932.3">
    <property type="nucleotide sequence ID" value="XM_015972446.3"/>
</dbReference>
<dbReference type="CDD" id="cd00030">
    <property type="entry name" value="C2"/>
    <property type="match status" value="1"/>
</dbReference>
<dbReference type="Proteomes" id="UP000694548">
    <property type="component" value="Chromosome sgr18"/>
</dbReference>
<evidence type="ECO:0000313" key="3">
    <source>
        <dbReference type="EMBL" id="KAF7200387.1"/>
    </source>
</evidence>
<proteinExistence type="predicted"/>
<dbReference type="InterPro" id="IPR000008">
    <property type="entry name" value="C2_dom"/>
</dbReference>
<feature type="compositionally biased region" description="Polar residues" evidence="1">
    <location>
        <begin position="81"/>
        <end position="93"/>
    </location>
</feature>
<sequence>MWVFGKIRERVENIPQELNRYMRKGEEDLPFSSKTGSSQNLHSNIITPDNIPEFCLPPRLCRRSPLPEVEKGQLFLDHQKQYSSATQTSPSQKASKKPLPFSAEDYGLVGLYERPNTRRKESLLLSKSSGYVFELFSCKHRPGAGSSERETPSSDDDSPFGSCYKSPNIVPSRRGCLKQTKSCPLLFEIKEKSGRLQKVGLSLTSSPCSPPTSEEPSLTLSPPVPPSLDILQCQERLQHEHVLPLQGFGKVHLSAEQTTFSNNNSSTLYSLRVRVVSVEGLSDETDQCTLNCAVSLCLTPGKLQQQKSATIRNCRSPVFNEDFFFTELSHKDLVELQLRVKVVNKPAAGALRRGVVIGMTSVPLKQLLLLRELA</sequence>
<evidence type="ECO:0000259" key="2">
    <source>
        <dbReference type="PROSITE" id="PS50004"/>
    </source>
</evidence>
<dbReference type="OrthoDB" id="9947256at2759"/>
<dbReference type="Pfam" id="PF00168">
    <property type="entry name" value="C2"/>
    <property type="match status" value="1"/>
</dbReference>
<feature type="domain" description="C2" evidence="2">
    <location>
        <begin position="252"/>
        <end position="374"/>
    </location>
</feature>
<dbReference type="PANTHER" id="PTHR46291:SF9">
    <property type="entry name" value="C2 CALCIUM-DEPENDENT DOMAIN-CONTAINING PROTEIN 4C-LIKE"/>
    <property type="match status" value="1"/>
</dbReference>
<dbReference type="EMBL" id="JAAVVJ010000019">
    <property type="protein sequence ID" value="KAF7200387.1"/>
    <property type="molecule type" value="Genomic_DNA"/>
</dbReference>
<organism evidence="4 5">
    <name type="scientific">Nothobranchius furzeri</name>
    <name type="common">Turquoise killifish</name>
    <dbReference type="NCBI Taxonomy" id="105023"/>
    <lineage>
        <taxon>Eukaryota</taxon>
        <taxon>Metazoa</taxon>
        <taxon>Chordata</taxon>
        <taxon>Craniata</taxon>
        <taxon>Vertebrata</taxon>
        <taxon>Euteleostomi</taxon>
        <taxon>Actinopterygii</taxon>
        <taxon>Neopterygii</taxon>
        <taxon>Teleostei</taxon>
        <taxon>Neoteleostei</taxon>
        <taxon>Acanthomorphata</taxon>
        <taxon>Ovalentaria</taxon>
        <taxon>Atherinomorphae</taxon>
        <taxon>Cyprinodontiformes</taxon>
        <taxon>Nothobranchiidae</taxon>
        <taxon>Nothobranchius</taxon>
    </lineage>
</organism>
<dbReference type="PROSITE" id="PS50004">
    <property type="entry name" value="C2"/>
    <property type="match status" value="1"/>
</dbReference>
<reference evidence="4" key="3">
    <citation type="submission" date="2025-05" db="UniProtKB">
        <authorList>
            <consortium name="Ensembl"/>
        </authorList>
    </citation>
    <scope>IDENTIFICATION</scope>
</reference>
<dbReference type="InterPro" id="IPR035892">
    <property type="entry name" value="C2_domain_sf"/>
</dbReference>
<dbReference type="KEGG" id="nfu:107393835"/>
<dbReference type="OMA" id="RQTLNCA"/>
<keyword evidence="5" id="KW-1185">Reference proteome</keyword>